<dbReference type="Pfam" id="PF03432">
    <property type="entry name" value="Relaxase"/>
    <property type="match status" value="1"/>
</dbReference>
<name>A0ABY8FYT0_9ACTO</name>
<feature type="region of interest" description="Disordered" evidence="1">
    <location>
        <begin position="313"/>
        <end position="346"/>
    </location>
</feature>
<sequence length="427" mass="47452">MSITKQTTTVRAAAAIMYVHFGKPANVKQSRAAAWRSDFRSPYDAITKIESMLKGTGRKNQALMIIQSFSKDELDPRDPMTPQIVADAAYALAKEVAPNSPCDVVVHLDSDGGNPHAHITIANVDLVTGKAARENGLAHWVLKKANDKVMREMGLQVLEPAALAHDVNRSRSGEHAEGLTVDELSKNTWREYLADRVDEALLDPRSVDFDSLRAVAREHGVSVEKKTSAKSEAEGRDPSVTYALVDDNDEVRRFGRSKAACTARKLGADYTWSSLHNTINERMMREQEFDDVQGIAEDGEQLDTALRELRAAEEDRKAAPRLGRSPAGDEQAIDERRAGDDHPHERVEIVDAGLGGLVARLAHERRERDQRDAEQAERDAKRARRDRQRQADREAERRLHSQRLRAASTLDDEEARSLAADDGYGLG</sequence>
<dbReference type="Proteomes" id="UP001215216">
    <property type="component" value="Chromosome"/>
</dbReference>
<evidence type="ECO:0000313" key="4">
    <source>
        <dbReference type="Proteomes" id="UP001215216"/>
    </source>
</evidence>
<gene>
    <name evidence="3" type="ORF">P7079_01555</name>
</gene>
<dbReference type="EMBL" id="CP121208">
    <property type="protein sequence ID" value="WFM83693.1"/>
    <property type="molecule type" value="Genomic_DNA"/>
</dbReference>
<evidence type="ECO:0000256" key="1">
    <source>
        <dbReference type="SAM" id="MobiDB-lite"/>
    </source>
</evidence>
<dbReference type="RefSeq" id="WP_278013088.1">
    <property type="nucleotide sequence ID" value="NZ_CP121208.1"/>
</dbReference>
<organism evidence="3 4">
    <name type="scientific">Arcanobacterium canis</name>
    <dbReference type="NCBI Taxonomy" id="999183"/>
    <lineage>
        <taxon>Bacteria</taxon>
        <taxon>Bacillati</taxon>
        <taxon>Actinomycetota</taxon>
        <taxon>Actinomycetes</taxon>
        <taxon>Actinomycetales</taxon>
        <taxon>Actinomycetaceae</taxon>
        <taxon>Arcanobacterium</taxon>
    </lineage>
</organism>
<accession>A0ABY8FYT0</accession>
<proteinExistence type="predicted"/>
<feature type="compositionally biased region" description="Basic and acidic residues" evidence="1">
    <location>
        <begin position="363"/>
        <end position="380"/>
    </location>
</feature>
<feature type="region of interest" description="Disordered" evidence="1">
    <location>
        <begin position="363"/>
        <end position="427"/>
    </location>
</feature>
<feature type="compositionally biased region" description="Basic and acidic residues" evidence="1">
    <location>
        <begin position="388"/>
        <end position="399"/>
    </location>
</feature>
<feature type="domain" description="MobA/VirD2-like nuclease" evidence="2">
    <location>
        <begin position="41"/>
        <end position="155"/>
    </location>
</feature>
<protein>
    <submittedName>
        <fullName evidence="3">Relaxase/mobilization nuclease domain-containing protein</fullName>
    </submittedName>
</protein>
<dbReference type="InterPro" id="IPR005094">
    <property type="entry name" value="Endonuclease_MobA/VirD2"/>
</dbReference>
<evidence type="ECO:0000313" key="3">
    <source>
        <dbReference type="EMBL" id="WFM83693.1"/>
    </source>
</evidence>
<evidence type="ECO:0000259" key="2">
    <source>
        <dbReference type="Pfam" id="PF03432"/>
    </source>
</evidence>
<reference evidence="3 4" key="1">
    <citation type="submission" date="2023-03" db="EMBL/GenBank/DDBJ databases">
        <title>Complete genome of Arcanobacterium canis strain DSM 25104 isolated in 2010 from a canine otitis externa in Germany.</title>
        <authorList>
            <person name="Borowiak M."/>
            <person name="Kreitlow A."/>
            <person name="Malorny B."/>
            <person name="Laemmler C."/>
            <person name="Prenger-Berninghoff E."/>
            <person name="Ploetz M."/>
            <person name="Abdulmawjood A."/>
        </authorList>
    </citation>
    <scope>NUCLEOTIDE SEQUENCE [LARGE SCALE GENOMIC DNA]</scope>
    <source>
        <strain evidence="3 4">DSM 25104</strain>
    </source>
</reference>
<keyword evidence="4" id="KW-1185">Reference proteome</keyword>
<feature type="compositionally biased region" description="Basic and acidic residues" evidence="1">
    <location>
        <begin position="333"/>
        <end position="346"/>
    </location>
</feature>